<dbReference type="EMBL" id="SLWW01000005">
    <property type="protein sequence ID" value="TCO71999.1"/>
    <property type="molecule type" value="Genomic_DNA"/>
</dbReference>
<dbReference type="Proteomes" id="UP000295142">
    <property type="component" value="Unassembled WGS sequence"/>
</dbReference>
<dbReference type="InterPro" id="IPR011088">
    <property type="entry name" value="Phage_phiNM3_A0EWY4"/>
</dbReference>
<dbReference type="AlphaFoldDB" id="A0A4R2KML7"/>
<dbReference type="Pfam" id="PF07509">
    <property type="entry name" value="DUF1523"/>
    <property type="match status" value="1"/>
</dbReference>
<dbReference type="RefSeq" id="WP_132543453.1">
    <property type="nucleotide sequence ID" value="NZ_SLWW01000005.1"/>
</dbReference>
<sequence length="208" mass="23930">MAYVKWTFLAVLAALVISFLHYTLPQHEVVRINRVFESQVTVGDNAIFWQGPAAGEGEQGNARFVNFLETFTPEGKAVVFRNEDTGWGWPPYFKFDTSNLQAEAGDLTSTKDNPEWVVITHYGWRNEYLSIYPNAISARPVDGPDVTIIPWFNIVFLFGFGVFVLWIWTLVARFKEDRIEPLLDEAGEMIDSVEDRTSSLWRRLFGRR</sequence>
<organism evidence="2 3">
    <name type="scientific">Rhodovulum euryhalinum</name>
    <dbReference type="NCBI Taxonomy" id="35805"/>
    <lineage>
        <taxon>Bacteria</taxon>
        <taxon>Pseudomonadati</taxon>
        <taxon>Pseudomonadota</taxon>
        <taxon>Alphaproteobacteria</taxon>
        <taxon>Rhodobacterales</taxon>
        <taxon>Paracoccaceae</taxon>
        <taxon>Rhodovulum</taxon>
    </lineage>
</organism>
<comment type="caution">
    <text evidence="2">The sequence shown here is derived from an EMBL/GenBank/DDBJ whole genome shotgun (WGS) entry which is preliminary data.</text>
</comment>
<dbReference type="OrthoDB" id="5354324at2"/>
<gene>
    <name evidence="2" type="ORF">EV655_105105</name>
</gene>
<protein>
    <submittedName>
        <fullName evidence="2">Uncharacterized protein DUF1523</fullName>
    </submittedName>
</protein>
<feature type="transmembrane region" description="Helical" evidence="1">
    <location>
        <begin position="148"/>
        <end position="171"/>
    </location>
</feature>
<keyword evidence="1" id="KW-0472">Membrane</keyword>
<keyword evidence="3" id="KW-1185">Reference proteome</keyword>
<evidence type="ECO:0000313" key="3">
    <source>
        <dbReference type="Proteomes" id="UP000295142"/>
    </source>
</evidence>
<keyword evidence="1" id="KW-0812">Transmembrane</keyword>
<proteinExistence type="predicted"/>
<evidence type="ECO:0000256" key="1">
    <source>
        <dbReference type="SAM" id="Phobius"/>
    </source>
</evidence>
<accession>A0A4R2KML7</accession>
<keyword evidence="1" id="KW-1133">Transmembrane helix</keyword>
<reference evidence="2 3" key="1">
    <citation type="submission" date="2019-03" db="EMBL/GenBank/DDBJ databases">
        <title>Genomic Encyclopedia of Type Strains, Phase IV (KMG-IV): sequencing the most valuable type-strain genomes for metagenomic binning, comparative biology and taxonomic classification.</title>
        <authorList>
            <person name="Goeker M."/>
        </authorList>
    </citation>
    <scope>NUCLEOTIDE SEQUENCE [LARGE SCALE GENOMIC DNA]</scope>
    <source>
        <strain evidence="2 3">DSM 4868</strain>
    </source>
</reference>
<evidence type="ECO:0000313" key="2">
    <source>
        <dbReference type="EMBL" id="TCO71999.1"/>
    </source>
</evidence>
<name>A0A4R2KML7_9RHOB</name>